<proteinExistence type="predicted"/>
<dbReference type="AlphaFoldDB" id="A0A2J6RMG2"/>
<evidence type="ECO:0000313" key="4">
    <source>
        <dbReference type="Proteomes" id="UP000235786"/>
    </source>
</evidence>
<dbReference type="Gene3D" id="3.30.710.10">
    <property type="entry name" value="Potassium Channel Kv1.1, Chain A"/>
    <property type="match status" value="1"/>
</dbReference>
<evidence type="ECO:0000259" key="2">
    <source>
        <dbReference type="PROSITE" id="PS50097"/>
    </source>
</evidence>
<feature type="domain" description="BTB" evidence="2">
    <location>
        <begin position="39"/>
        <end position="104"/>
    </location>
</feature>
<feature type="region of interest" description="Disordered" evidence="1">
    <location>
        <begin position="12"/>
        <end position="37"/>
    </location>
</feature>
<dbReference type="OrthoDB" id="194443at2759"/>
<dbReference type="PANTHER" id="PTHR47843">
    <property type="entry name" value="BTB DOMAIN-CONTAINING PROTEIN-RELATED"/>
    <property type="match status" value="1"/>
</dbReference>
<dbReference type="SUPFAM" id="SSF54695">
    <property type="entry name" value="POZ domain"/>
    <property type="match status" value="1"/>
</dbReference>
<organism evidence="3 4">
    <name type="scientific">Hyaloscypha variabilis (strain UAMH 11265 / GT02V1 / F)</name>
    <name type="common">Meliniomyces variabilis</name>
    <dbReference type="NCBI Taxonomy" id="1149755"/>
    <lineage>
        <taxon>Eukaryota</taxon>
        <taxon>Fungi</taxon>
        <taxon>Dikarya</taxon>
        <taxon>Ascomycota</taxon>
        <taxon>Pezizomycotina</taxon>
        <taxon>Leotiomycetes</taxon>
        <taxon>Helotiales</taxon>
        <taxon>Hyaloscyphaceae</taxon>
        <taxon>Hyaloscypha</taxon>
        <taxon>Hyaloscypha variabilis</taxon>
    </lineage>
</organism>
<evidence type="ECO:0000313" key="3">
    <source>
        <dbReference type="EMBL" id="PMD39700.1"/>
    </source>
</evidence>
<protein>
    <recommendedName>
        <fullName evidence="2">BTB domain-containing protein</fullName>
    </recommendedName>
</protein>
<evidence type="ECO:0000256" key="1">
    <source>
        <dbReference type="SAM" id="MobiDB-lite"/>
    </source>
</evidence>
<dbReference type="Proteomes" id="UP000235786">
    <property type="component" value="Unassembled WGS sequence"/>
</dbReference>
<dbReference type="Pfam" id="PF00651">
    <property type="entry name" value="BTB"/>
    <property type="match status" value="1"/>
</dbReference>
<dbReference type="PROSITE" id="PS50097">
    <property type="entry name" value="BTB"/>
    <property type="match status" value="1"/>
</dbReference>
<dbReference type="PANTHER" id="PTHR47843:SF2">
    <property type="entry name" value="BTB DOMAIN-CONTAINING PROTEIN"/>
    <property type="match status" value="1"/>
</dbReference>
<dbReference type="EMBL" id="KZ613946">
    <property type="protein sequence ID" value="PMD39700.1"/>
    <property type="molecule type" value="Genomic_DNA"/>
</dbReference>
<dbReference type="CDD" id="cd18186">
    <property type="entry name" value="BTB_POZ_ZBTB_KLHL-like"/>
    <property type="match status" value="1"/>
</dbReference>
<accession>A0A2J6RMG2</accession>
<name>A0A2J6RMG2_HYAVF</name>
<dbReference type="InterPro" id="IPR000210">
    <property type="entry name" value="BTB/POZ_dom"/>
</dbReference>
<keyword evidence="4" id="KW-1185">Reference proteome</keyword>
<reference evidence="3 4" key="1">
    <citation type="submission" date="2016-04" db="EMBL/GenBank/DDBJ databases">
        <title>A degradative enzymes factory behind the ericoid mycorrhizal symbiosis.</title>
        <authorList>
            <consortium name="DOE Joint Genome Institute"/>
            <person name="Martino E."/>
            <person name="Morin E."/>
            <person name="Grelet G."/>
            <person name="Kuo A."/>
            <person name="Kohler A."/>
            <person name="Daghino S."/>
            <person name="Barry K."/>
            <person name="Choi C."/>
            <person name="Cichocki N."/>
            <person name="Clum A."/>
            <person name="Copeland A."/>
            <person name="Hainaut M."/>
            <person name="Haridas S."/>
            <person name="Labutti K."/>
            <person name="Lindquist E."/>
            <person name="Lipzen A."/>
            <person name="Khouja H.-R."/>
            <person name="Murat C."/>
            <person name="Ohm R."/>
            <person name="Olson A."/>
            <person name="Spatafora J."/>
            <person name="Veneault-Fourrey C."/>
            <person name="Henrissat B."/>
            <person name="Grigoriev I."/>
            <person name="Martin F."/>
            <person name="Perotto S."/>
        </authorList>
    </citation>
    <scope>NUCLEOTIDE SEQUENCE [LARGE SCALE GENOMIC DNA]</scope>
    <source>
        <strain evidence="3 4">F</strain>
    </source>
</reference>
<sequence>MRLTRLTPVHGSYNLQAQPPASRDRVTQPDGPNFSGPDELVTIVVGEESKSFIIHKEVASYSPVLKAAFDSDFLEGQTQTYNLEEASIEAFQLVTQWLYRQAINPVFTADEFDSLNTLPINTILPDTAQQKIVARQTHLIEAYEIGDYLQLPRLQNLMLDELEGLRVRWRTISVVSLYDLYERPSQGYGLRELVFEQCRYFIDREFFTVENKGMFPKEFLLDCVRADRNIHSQVDPFTDKDEFRRRFHVPEE</sequence>
<dbReference type="InterPro" id="IPR011333">
    <property type="entry name" value="SKP1/BTB/POZ_sf"/>
</dbReference>
<gene>
    <name evidence="3" type="ORF">L207DRAFT_583558</name>
</gene>